<evidence type="ECO:0000313" key="1">
    <source>
        <dbReference type="Ensembl" id="ENSOARP00020026995.2"/>
    </source>
</evidence>
<accession>A0AC11CB78</accession>
<sequence>MGLGRNLCTQFLHRPRFHQPRLGQWVGTCSTPGSFGTCMNVAAPGLGDRSPLSHLQSHYYFYLTQDLVKACPHRGCIHSFIYSFYRLFFKSVPSHLYLIFNQSNKVFFTTNVTENCGCRYFSPTSHPPAPTFVQAYRSRLRGALTPVRRPEARHRRRSLHSRKIMYQPSRGAARRLGPCLRAYQARVQDQSSPWALPFPPLWPHSTTTTSPSLPLFWSPPPPSPPTRLLPPAPPLPLPQVQALTSPWVVLPPGKGEEGPGPELHSGCLDGLRSLFEGPPCPCPGALIPFQAPGTAHPSPATPSGDPSMEEHLAVMYERLRQELPNLFLHSHDYTLYSSDVEFINEILNMRTKGRTWYILSLTLCRFLAWNYFAQLRLEILQLTRHPENWTLQARWRLVGLPIHLLFLRFYKRDKEELYRTYDAYSTFYLNSNGLICRHRLDKLMPSHSPPAPVKKLLVGALVALGLSEPEPNLHLCSKD</sequence>
<gene>
    <name evidence="1" type="primary">C6orf136</name>
</gene>
<reference evidence="1" key="3">
    <citation type="submission" date="2025-09" db="UniProtKB">
        <authorList>
            <consortium name="Ensembl"/>
        </authorList>
    </citation>
    <scope>IDENTIFICATION</scope>
</reference>
<protein>
    <submittedName>
        <fullName evidence="1">Chromosome 6 open reading frame 136</fullName>
    </submittedName>
</protein>
<dbReference type="Ensembl" id="ENSOART00020032669.2">
    <property type="protein sequence ID" value="ENSOARP00020026995.2"/>
    <property type="gene ID" value="ENSOARG00020031305.1"/>
</dbReference>
<name>A0AC11CB78_SHEEP</name>
<proteinExistence type="predicted"/>
<reference evidence="1" key="1">
    <citation type="submission" date="2020-11" db="EMBL/GenBank/DDBJ databases">
        <authorList>
            <person name="Davenport K.M."/>
            <person name="Bickhart D.M."/>
            <person name="Smith T.P.L."/>
            <person name="Murdoch B.M."/>
            <person name="Rosen B.D."/>
        </authorList>
    </citation>
    <scope>NUCLEOTIDE SEQUENCE [LARGE SCALE GENOMIC DNA]</scope>
    <source>
        <strain evidence="1">OAR_USU_Benz2616</strain>
    </source>
</reference>
<reference evidence="1" key="2">
    <citation type="submission" date="2025-08" db="UniProtKB">
        <authorList>
            <consortium name="Ensembl"/>
        </authorList>
    </citation>
    <scope>IDENTIFICATION</scope>
</reference>
<organism evidence="1">
    <name type="scientific">Ovis aries</name>
    <name type="common">Sheep</name>
    <dbReference type="NCBI Taxonomy" id="9940"/>
    <lineage>
        <taxon>Eukaryota</taxon>
        <taxon>Metazoa</taxon>
        <taxon>Chordata</taxon>
        <taxon>Craniata</taxon>
        <taxon>Vertebrata</taxon>
        <taxon>Euteleostomi</taxon>
        <taxon>Mammalia</taxon>
        <taxon>Eutheria</taxon>
        <taxon>Laurasiatheria</taxon>
        <taxon>Artiodactyla</taxon>
        <taxon>Ruminantia</taxon>
        <taxon>Pecora</taxon>
        <taxon>Bovidae</taxon>
        <taxon>Caprinae</taxon>
        <taxon>Ovis</taxon>
    </lineage>
</organism>